<organism evidence="1 2">
    <name type="scientific">Sphagnum jensenii</name>
    <dbReference type="NCBI Taxonomy" id="128206"/>
    <lineage>
        <taxon>Eukaryota</taxon>
        <taxon>Viridiplantae</taxon>
        <taxon>Streptophyta</taxon>
        <taxon>Embryophyta</taxon>
        <taxon>Bryophyta</taxon>
        <taxon>Sphagnophytina</taxon>
        <taxon>Sphagnopsida</taxon>
        <taxon>Sphagnales</taxon>
        <taxon>Sphagnaceae</taxon>
        <taxon>Sphagnum</taxon>
    </lineage>
</organism>
<proteinExistence type="predicted"/>
<sequence length="109" mass="12499">MSLRWLHNPFLDPSVLLSTARLRSRPGKKTVEDTRPEVSLPWNERQSPRSFFLFRFISAGIRCAYFPPRVFPLTLEQILSIGTIAGHAGAPQNLMLQSMCKNQPHFFQT</sequence>
<keyword evidence="2" id="KW-1185">Reference proteome</keyword>
<dbReference type="Proteomes" id="UP001497522">
    <property type="component" value="Chromosome 17"/>
</dbReference>
<reference evidence="1" key="1">
    <citation type="submission" date="2024-03" db="EMBL/GenBank/DDBJ databases">
        <authorList>
            <consortium name="ELIXIR-Norway"/>
            <consortium name="Elixir Norway"/>
        </authorList>
    </citation>
    <scope>NUCLEOTIDE SEQUENCE</scope>
</reference>
<dbReference type="EMBL" id="OZ023718">
    <property type="protein sequence ID" value="CAK9867450.1"/>
    <property type="molecule type" value="Genomic_DNA"/>
</dbReference>
<gene>
    <name evidence="1" type="ORF">CSSPJE1EN2_LOCUS10445</name>
</gene>
<protein>
    <submittedName>
        <fullName evidence="1">Uncharacterized protein</fullName>
    </submittedName>
</protein>
<name>A0ABP1AYU6_9BRYO</name>
<evidence type="ECO:0000313" key="1">
    <source>
        <dbReference type="EMBL" id="CAK9867450.1"/>
    </source>
</evidence>
<accession>A0ABP1AYU6</accession>
<evidence type="ECO:0000313" key="2">
    <source>
        <dbReference type="Proteomes" id="UP001497522"/>
    </source>
</evidence>